<name>A0A0V0U1U5_9BILA</name>
<dbReference type="InterPro" id="IPR011015">
    <property type="entry name" value="LEM/LEM-like_dom_sf"/>
</dbReference>
<keyword evidence="5" id="KW-1185">Reference proteome</keyword>
<dbReference type="InterPro" id="IPR003887">
    <property type="entry name" value="LEM_dom"/>
</dbReference>
<feature type="signal peptide" evidence="2">
    <location>
        <begin position="1"/>
        <end position="19"/>
    </location>
</feature>
<dbReference type="Proteomes" id="UP000055048">
    <property type="component" value="Unassembled WGS sequence"/>
</dbReference>
<dbReference type="PROSITE" id="PS50954">
    <property type="entry name" value="LEM"/>
    <property type="match status" value="1"/>
</dbReference>
<organism evidence="4 5">
    <name type="scientific">Trichinella murrelli</name>
    <dbReference type="NCBI Taxonomy" id="144512"/>
    <lineage>
        <taxon>Eukaryota</taxon>
        <taxon>Metazoa</taxon>
        <taxon>Ecdysozoa</taxon>
        <taxon>Nematoda</taxon>
        <taxon>Enoplea</taxon>
        <taxon>Dorylaimia</taxon>
        <taxon>Trichinellida</taxon>
        <taxon>Trichinellidae</taxon>
        <taxon>Trichinella</taxon>
    </lineage>
</organism>
<feature type="non-terminal residue" evidence="4">
    <location>
        <position position="1"/>
    </location>
</feature>
<evidence type="ECO:0000313" key="4">
    <source>
        <dbReference type="EMBL" id="KRX45181.1"/>
    </source>
</evidence>
<dbReference type="AlphaFoldDB" id="A0A0V0U1U5"/>
<sequence>LFLLFYVLVLSMAKKSVNLNDDDEIYRELRELGLKFGPITDSTRWLYLKKLDAALKAFAASQNIDINTVELPKRRIDGQLDKSTEQLNKDNQLEGCETVRKLEDDPFKFTPFYPYSQPRRRPTQGMIKRRIPIVRNREPELEQNKKSGWNINIGMLVLFAVFFVVFIYMLIYRVKNDT</sequence>
<dbReference type="SMART" id="SM00540">
    <property type="entry name" value="LEM"/>
    <property type="match status" value="1"/>
</dbReference>
<comment type="caution">
    <text evidence="4">The sequence shown here is derived from an EMBL/GenBank/DDBJ whole genome shotgun (WGS) entry which is preliminary data.</text>
</comment>
<keyword evidence="1" id="KW-0472">Membrane</keyword>
<feature type="transmembrane region" description="Helical" evidence="1">
    <location>
        <begin position="149"/>
        <end position="171"/>
    </location>
</feature>
<dbReference type="STRING" id="144512.A0A0V0U1U5"/>
<evidence type="ECO:0000256" key="1">
    <source>
        <dbReference type="SAM" id="Phobius"/>
    </source>
</evidence>
<reference evidence="4 5" key="1">
    <citation type="submission" date="2015-01" db="EMBL/GenBank/DDBJ databases">
        <title>Evolution of Trichinella species and genotypes.</title>
        <authorList>
            <person name="Korhonen P.K."/>
            <person name="Edoardo P."/>
            <person name="Giuseppe L.R."/>
            <person name="Gasser R.B."/>
        </authorList>
    </citation>
    <scope>NUCLEOTIDE SEQUENCE [LARGE SCALE GENOMIC DNA]</scope>
    <source>
        <strain evidence="4">ISS417</strain>
    </source>
</reference>
<evidence type="ECO:0000256" key="2">
    <source>
        <dbReference type="SAM" id="SignalP"/>
    </source>
</evidence>
<dbReference type="Pfam" id="PF03020">
    <property type="entry name" value="LEM"/>
    <property type="match status" value="1"/>
</dbReference>
<keyword evidence="2" id="KW-0732">Signal</keyword>
<dbReference type="EMBL" id="JYDJ01000081">
    <property type="protein sequence ID" value="KRX45181.1"/>
    <property type="molecule type" value="Genomic_DNA"/>
</dbReference>
<dbReference type="Gene3D" id="1.10.720.40">
    <property type="match status" value="1"/>
</dbReference>
<evidence type="ECO:0000259" key="3">
    <source>
        <dbReference type="PROSITE" id="PS50954"/>
    </source>
</evidence>
<keyword evidence="1" id="KW-0812">Transmembrane</keyword>
<gene>
    <name evidence="4" type="ORF">T05_8561</name>
</gene>
<feature type="domain" description="LEM" evidence="3">
    <location>
        <begin position="14"/>
        <end position="58"/>
    </location>
</feature>
<proteinExistence type="predicted"/>
<keyword evidence="1" id="KW-1133">Transmembrane helix</keyword>
<dbReference type="OrthoDB" id="6363067at2759"/>
<protein>
    <recommendedName>
        <fullName evidence="3">LEM domain-containing protein</fullName>
    </recommendedName>
</protein>
<dbReference type="SUPFAM" id="SSF63451">
    <property type="entry name" value="LEM domain"/>
    <property type="match status" value="1"/>
</dbReference>
<feature type="chain" id="PRO_5006869611" description="LEM domain-containing protein" evidence="2">
    <location>
        <begin position="20"/>
        <end position="178"/>
    </location>
</feature>
<dbReference type="CDD" id="cd12934">
    <property type="entry name" value="LEM"/>
    <property type="match status" value="1"/>
</dbReference>
<accession>A0A0V0U1U5</accession>
<evidence type="ECO:0000313" key="5">
    <source>
        <dbReference type="Proteomes" id="UP000055048"/>
    </source>
</evidence>